<dbReference type="InterPro" id="IPR022224">
    <property type="entry name" value="DUF3750"/>
</dbReference>
<evidence type="ECO:0000313" key="1">
    <source>
        <dbReference type="EMBL" id="OSJ34076.1"/>
    </source>
</evidence>
<proteinExistence type="predicted"/>
<sequence>MILFLLLIFLPIGVSAGRYYLRGDGRGNWQTADRSSAGLLPPASANPHALIRVFAARTVRWRSIFAVHTWIVVKEKGATTYSRYDYTAWGDPVRSNGFPPDGRWFGALPETVVAVDGARAEALIPKIRAVIENYKFRAYGDYSAWPGPNSNTFVQAALDAVPELRAVLPPTAIGKDFPYSGRWAGITASGTGLYASLSGYLGMTIGWVEGVEINFLGAVLGLDIRRPALKLPGIGRLGVAAGA</sequence>
<accession>A0ABX3X9K9</accession>
<dbReference type="Pfam" id="PF12570">
    <property type="entry name" value="DUF3750"/>
    <property type="match status" value="1"/>
</dbReference>
<name>A0ABX3X9K9_9BRAD</name>
<dbReference type="Proteomes" id="UP000193884">
    <property type="component" value="Unassembled WGS sequence"/>
</dbReference>
<comment type="caution">
    <text evidence="1">The sequence shown here is derived from an EMBL/GenBank/DDBJ whole genome shotgun (WGS) entry which is preliminary data.</text>
</comment>
<protein>
    <recommendedName>
        <fullName evidence="3">DUF3750 domain-containing protein</fullName>
    </recommendedName>
</protein>
<reference evidence="1 2" key="1">
    <citation type="submission" date="2017-03" db="EMBL/GenBank/DDBJ databases">
        <title>Whole genome sequences of fourteen strains of Bradyrhizobium canariense and one strain of Bradyrhizobium japonicum isolated from Lupinus (Papilionoideae: Genisteae) species in Algeria.</title>
        <authorList>
            <person name="Crovadore J."/>
            <person name="Chekireb D."/>
            <person name="Brachmann A."/>
            <person name="Chablais R."/>
            <person name="Cochard B."/>
            <person name="Lefort F."/>
        </authorList>
    </citation>
    <scope>NUCLEOTIDE SEQUENCE [LARGE SCALE GENOMIC DNA]</scope>
    <source>
        <strain evidence="1 2">UBMAN05</strain>
    </source>
</reference>
<dbReference type="EMBL" id="NAFK01000128">
    <property type="protein sequence ID" value="OSJ34076.1"/>
    <property type="molecule type" value="Genomic_DNA"/>
</dbReference>
<evidence type="ECO:0008006" key="3">
    <source>
        <dbReference type="Google" id="ProtNLM"/>
    </source>
</evidence>
<evidence type="ECO:0000313" key="2">
    <source>
        <dbReference type="Proteomes" id="UP000193884"/>
    </source>
</evidence>
<keyword evidence="2" id="KW-1185">Reference proteome</keyword>
<gene>
    <name evidence="1" type="ORF">BST63_04265</name>
</gene>
<organism evidence="1 2">
    <name type="scientific">Bradyrhizobium canariense</name>
    <dbReference type="NCBI Taxonomy" id="255045"/>
    <lineage>
        <taxon>Bacteria</taxon>
        <taxon>Pseudomonadati</taxon>
        <taxon>Pseudomonadota</taxon>
        <taxon>Alphaproteobacteria</taxon>
        <taxon>Hyphomicrobiales</taxon>
        <taxon>Nitrobacteraceae</taxon>
        <taxon>Bradyrhizobium</taxon>
    </lineage>
</organism>
<dbReference type="RefSeq" id="WP_085383540.1">
    <property type="nucleotide sequence ID" value="NZ_NAFJ01000158.1"/>
</dbReference>